<dbReference type="Proteomes" id="UP000262954">
    <property type="component" value="Unassembled WGS sequence"/>
</dbReference>
<evidence type="ECO:0000313" key="5">
    <source>
        <dbReference type="EMBL" id="HBJ08718.1"/>
    </source>
</evidence>
<evidence type="ECO:0000256" key="1">
    <source>
        <dbReference type="ARBA" id="ARBA00022729"/>
    </source>
</evidence>
<evidence type="ECO:0000313" key="6">
    <source>
        <dbReference type="Proteomes" id="UP000262954"/>
    </source>
</evidence>
<feature type="chain" id="PRO_5016675614" description="SbsA Ig-like domain-containing protein" evidence="3">
    <location>
        <begin position="33"/>
        <end position="649"/>
    </location>
</feature>
<comment type="caution">
    <text evidence="5">The sequence shown here is derived from an EMBL/GenBank/DDBJ whole genome shotgun (WGS) entry which is preliminary data.</text>
</comment>
<gene>
    <name evidence="5" type="ORF">DDY73_06895</name>
</gene>
<organism evidence="5 6">
    <name type="scientific">Coprobacter fastidiosus</name>
    <dbReference type="NCBI Taxonomy" id="1099853"/>
    <lineage>
        <taxon>Bacteria</taxon>
        <taxon>Pseudomonadati</taxon>
        <taxon>Bacteroidota</taxon>
        <taxon>Bacteroidia</taxon>
        <taxon>Bacteroidales</taxon>
        <taxon>Barnesiellaceae</taxon>
        <taxon>Coprobacter</taxon>
    </lineage>
</organism>
<feature type="region of interest" description="Disordered" evidence="2">
    <location>
        <begin position="604"/>
        <end position="649"/>
    </location>
</feature>
<proteinExistence type="predicted"/>
<reference evidence="5 6" key="1">
    <citation type="journal article" date="2018" name="Nat. Biotechnol.">
        <title>A standardized bacterial taxonomy based on genome phylogeny substantially revises the tree of life.</title>
        <authorList>
            <person name="Parks D.H."/>
            <person name="Chuvochina M."/>
            <person name="Waite D.W."/>
            <person name="Rinke C."/>
            <person name="Skarshewski A."/>
            <person name="Chaumeil P.A."/>
            <person name="Hugenholtz P."/>
        </authorList>
    </citation>
    <scope>NUCLEOTIDE SEQUENCE [LARGE SCALE GENOMIC DNA]</scope>
    <source>
        <strain evidence="5">UBA11482</strain>
    </source>
</reference>
<feature type="domain" description="SbsA Ig-like" evidence="4">
    <location>
        <begin position="40"/>
        <end position="139"/>
    </location>
</feature>
<accession>A0A354M2H9</accession>
<evidence type="ECO:0000256" key="2">
    <source>
        <dbReference type="SAM" id="MobiDB-lite"/>
    </source>
</evidence>
<dbReference type="PROSITE" id="PS51257">
    <property type="entry name" value="PROKAR_LIPOPROTEIN"/>
    <property type="match status" value="1"/>
</dbReference>
<sequence>MMPDRTKWLLYARNFILTAFAAAFILSCANIARPTGGPIDTTPPVFVKSNPKPNQLNFNKNKIEIEFDEIIQVDKPTEKVIVSPAQKNMPQIQTSGRKVIVELQDSLIPNTTYTIDFSDAISDNNERNPLYNFSFSFATGNSIDTLQIGGVLLNAENLEPVTGMLVGLHSNLNDSAFTKTPMQRIAKSDAYGRFSIKNIGAGTYRIYGLNDANRDYKFDNPSEDIAFMDSTVTPTVEMVMHADTIWADSMTIDTIKMVTLPHFYPNNIILKVFNEQFKSRYLEKFERTNRNRFSLIFSAPDDSLPVLTPLNFQQEDWAIVEKNQTNDTLLYWIKDSLIYNMDTLLLTADYKRTDSLRQLTPFKDTLNLVFRERKKPVRKSKKDKKDEDQAPEIEFMKISPQFSSIVNIYDKLNFAFDQPVDSIKEESLKLEIKVDTVWTPVNDYTFFQDSLKHRIFSLKTKWKPGGEYRVSLDSLASVSIYGNPSNRLSQSFKVKTVEEYSNFYIETLGIKDSAFVELLNSSDQPVRKSPVKDGGAEFIYVDPGTYYIRLVKDRNENGKFDTGNFAEKRQPEEVFYYPTSIDLKANWDVEQTWDVYALPLDKQKPLDITKNKPKDEKKDDSQNDNKEEGPVYSNRPSGAITPRSQGSYR</sequence>
<dbReference type="InterPro" id="IPR032812">
    <property type="entry name" value="SbsA_Ig"/>
</dbReference>
<dbReference type="EMBL" id="DNWC01000090">
    <property type="protein sequence ID" value="HBJ08718.1"/>
    <property type="molecule type" value="Genomic_DNA"/>
</dbReference>
<evidence type="ECO:0000256" key="3">
    <source>
        <dbReference type="SAM" id="SignalP"/>
    </source>
</evidence>
<feature type="signal peptide" evidence="3">
    <location>
        <begin position="1"/>
        <end position="32"/>
    </location>
</feature>
<dbReference type="RefSeq" id="WP_337929048.1">
    <property type="nucleotide sequence ID" value="NZ_DBFJMN010000320.1"/>
</dbReference>
<evidence type="ECO:0000259" key="4">
    <source>
        <dbReference type="Pfam" id="PF13205"/>
    </source>
</evidence>
<feature type="compositionally biased region" description="Basic and acidic residues" evidence="2">
    <location>
        <begin position="604"/>
        <end position="629"/>
    </location>
</feature>
<dbReference type="Pfam" id="PF13205">
    <property type="entry name" value="Big_5"/>
    <property type="match status" value="1"/>
</dbReference>
<protein>
    <recommendedName>
        <fullName evidence="4">SbsA Ig-like domain-containing protein</fullName>
    </recommendedName>
</protein>
<dbReference type="AlphaFoldDB" id="A0A354M2H9"/>
<name>A0A354M2H9_9BACT</name>
<keyword evidence="1 3" id="KW-0732">Signal</keyword>